<sequence>MNEVQAQAAQLHRPWRKLVAVAEVLVAGAAVWLAFPCWQLGVRNVTVTLSDGTVLISTRYFGNWMSAAIGLGMLAAILLVDAVREVMLGARVKRRRRNAKQEQDAPNDDYVAHLNGA</sequence>
<accession>A0ABY7AZ02</accession>
<evidence type="ECO:0000313" key="2">
    <source>
        <dbReference type="EMBL" id="WAL65245.1"/>
    </source>
</evidence>
<keyword evidence="1" id="KW-1133">Transmembrane helix</keyword>
<keyword evidence="1" id="KW-0472">Membrane</keyword>
<feature type="transmembrane region" description="Helical" evidence="1">
    <location>
        <begin position="20"/>
        <end position="41"/>
    </location>
</feature>
<keyword evidence="3" id="KW-1185">Reference proteome</keyword>
<evidence type="ECO:0000313" key="3">
    <source>
        <dbReference type="Proteomes" id="UP001163203"/>
    </source>
</evidence>
<evidence type="ECO:0000256" key="1">
    <source>
        <dbReference type="SAM" id="Phobius"/>
    </source>
</evidence>
<feature type="transmembrane region" description="Helical" evidence="1">
    <location>
        <begin position="61"/>
        <end position="87"/>
    </location>
</feature>
<dbReference type="EMBL" id="CP113836">
    <property type="protein sequence ID" value="WAL65245.1"/>
    <property type="molecule type" value="Genomic_DNA"/>
</dbReference>
<name>A0ABY7AZ02_9PSEU</name>
<gene>
    <name evidence="2" type="ORF">ORV05_30775</name>
</gene>
<keyword evidence="1" id="KW-0812">Transmembrane</keyword>
<reference evidence="2" key="1">
    <citation type="submission" date="2022-11" db="EMBL/GenBank/DDBJ databases">
        <authorList>
            <person name="Mo P."/>
        </authorList>
    </citation>
    <scope>NUCLEOTIDE SEQUENCE</scope>
    <source>
        <strain evidence="2">HUAS 11-8</strain>
    </source>
</reference>
<dbReference type="Proteomes" id="UP001163203">
    <property type="component" value="Chromosome"/>
</dbReference>
<proteinExistence type="predicted"/>
<organism evidence="2 3">
    <name type="scientific">Amycolatopsis cynarae</name>
    <dbReference type="NCBI Taxonomy" id="2995223"/>
    <lineage>
        <taxon>Bacteria</taxon>
        <taxon>Bacillati</taxon>
        <taxon>Actinomycetota</taxon>
        <taxon>Actinomycetes</taxon>
        <taxon>Pseudonocardiales</taxon>
        <taxon>Pseudonocardiaceae</taxon>
        <taxon>Amycolatopsis</taxon>
    </lineage>
</organism>
<protein>
    <submittedName>
        <fullName evidence="2">Uncharacterized protein</fullName>
    </submittedName>
</protein>
<dbReference type="RefSeq" id="WP_268755412.1">
    <property type="nucleotide sequence ID" value="NZ_CP113836.1"/>
</dbReference>